<gene>
    <name evidence="2" type="ORF">ACFPWU_05585</name>
</gene>
<name>A0ABW1QX08_9ACTN</name>
<dbReference type="Proteomes" id="UP001596098">
    <property type="component" value="Unassembled WGS sequence"/>
</dbReference>
<sequence>MAALPHPSPGDRPLVVAIDGPSGSGKSTAAEAVQALVPGAVVIHLDDLLDGWTGVESAVDAVATQVLSRLGERRVLQHRRYDWHRGHFTTPAVVPVADVVLVEGVGAGARRLQRHVDLMVWVDADATTRRDRALARDGDDYAPWFETWATQERAHHEREQTRRRADLTFWT</sequence>
<reference evidence="3" key="1">
    <citation type="journal article" date="2019" name="Int. J. Syst. Evol. Microbiol.">
        <title>The Global Catalogue of Microorganisms (GCM) 10K type strain sequencing project: providing services to taxonomists for standard genome sequencing and annotation.</title>
        <authorList>
            <consortium name="The Broad Institute Genomics Platform"/>
            <consortium name="The Broad Institute Genome Sequencing Center for Infectious Disease"/>
            <person name="Wu L."/>
            <person name="Ma J."/>
        </authorList>
    </citation>
    <scope>NUCLEOTIDE SEQUENCE [LARGE SCALE GENOMIC DNA]</scope>
    <source>
        <strain evidence="3">DFY28</strain>
    </source>
</reference>
<dbReference type="SUPFAM" id="SSF52540">
    <property type="entry name" value="P-loop containing nucleoside triphosphate hydrolases"/>
    <property type="match status" value="1"/>
</dbReference>
<dbReference type="InterPro" id="IPR006083">
    <property type="entry name" value="PRK/URK"/>
</dbReference>
<comment type="caution">
    <text evidence="2">The sequence shown here is derived from an EMBL/GenBank/DDBJ whole genome shotgun (WGS) entry which is preliminary data.</text>
</comment>
<dbReference type="Gene3D" id="3.40.50.300">
    <property type="entry name" value="P-loop containing nucleotide triphosphate hydrolases"/>
    <property type="match status" value="1"/>
</dbReference>
<evidence type="ECO:0000259" key="1">
    <source>
        <dbReference type="Pfam" id="PF00485"/>
    </source>
</evidence>
<keyword evidence="3" id="KW-1185">Reference proteome</keyword>
<evidence type="ECO:0000313" key="2">
    <source>
        <dbReference type="EMBL" id="MFC6153134.1"/>
    </source>
</evidence>
<dbReference type="GO" id="GO:0016740">
    <property type="term" value="F:transferase activity"/>
    <property type="evidence" value="ECO:0007669"/>
    <property type="project" value="UniProtKB-KW"/>
</dbReference>
<accession>A0ABW1QX08</accession>
<evidence type="ECO:0000313" key="3">
    <source>
        <dbReference type="Proteomes" id="UP001596098"/>
    </source>
</evidence>
<keyword evidence="2" id="KW-0808">Transferase</keyword>
<organism evidence="2 3">
    <name type="scientific">Nocardioides yefusunii</name>
    <dbReference type="NCBI Taxonomy" id="2500546"/>
    <lineage>
        <taxon>Bacteria</taxon>
        <taxon>Bacillati</taxon>
        <taxon>Actinomycetota</taxon>
        <taxon>Actinomycetes</taxon>
        <taxon>Propionibacteriales</taxon>
        <taxon>Nocardioidaceae</taxon>
        <taxon>Nocardioides</taxon>
    </lineage>
</organism>
<protein>
    <submittedName>
        <fullName evidence="2">4-amino-4-deoxy-L-arabinose transferase</fullName>
    </submittedName>
</protein>
<proteinExistence type="predicted"/>
<dbReference type="InterPro" id="IPR027417">
    <property type="entry name" value="P-loop_NTPase"/>
</dbReference>
<dbReference type="Pfam" id="PF00485">
    <property type="entry name" value="PRK"/>
    <property type="match status" value="1"/>
</dbReference>
<feature type="domain" description="Phosphoribulokinase/uridine kinase" evidence="1">
    <location>
        <begin position="64"/>
        <end position="138"/>
    </location>
</feature>
<dbReference type="RefSeq" id="WP_128221006.1">
    <property type="nucleotide sequence ID" value="NZ_CP034929.1"/>
</dbReference>
<dbReference type="EMBL" id="JBHSQI010000003">
    <property type="protein sequence ID" value="MFC6153134.1"/>
    <property type="molecule type" value="Genomic_DNA"/>
</dbReference>